<dbReference type="CDD" id="cd00105">
    <property type="entry name" value="KH-I"/>
    <property type="match status" value="2"/>
</dbReference>
<dbReference type="Proteomes" id="UP001152798">
    <property type="component" value="Chromosome 6"/>
</dbReference>
<dbReference type="InterPro" id="IPR036612">
    <property type="entry name" value="KH_dom_type_1_sf"/>
</dbReference>
<dbReference type="GO" id="GO:0030719">
    <property type="term" value="P:P granule organization"/>
    <property type="evidence" value="ECO:0007669"/>
    <property type="project" value="TreeGrafter"/>
</dbReference>
<dbReference type="SUPFAM" id="SSF50199">
    <property type="entry name" value="Staphylococcal nuclease"/>
    <property type="match status" value="1"/>
</dbReference>
<name>A0A9P0HR40_NEZVI</name>
<dbReference type="Pfam" id="PF00567">
    <property type="entry name" value="TUDOR"/>
    <property type="match status" value="1"/>
</dbReference>
<dbReference type="GO" id="GO:0003723">
    <property type="term" value="F:RNA binding"/>
    <property type="evidence" value="ECO:0007669"/>
    <property type="project" value="UniProtKB-UniRule"/>
</dbReference>
<dbReference type="SUPFAM" id="SSF63748">
    <property type="entry name" value="Tudor/PWWP/MBT"/>
    <property type="match status" value="1"/>
</dbReference>
<feature type="region of interest" description="Disordered" evidence="2">
    <location>
        <begin position="192"/>
        <end position="224"/>
    </location>
</feature>
<feature type="signal peptide" evidence="3">
    <location>
        <begin position="1"/>
        <end position="22"/>
    </location>
</feature>
<organism evidence="5 6">
    <name type="scientific">Nezara viridula</name>
    <name type="common">Southern green stink bug</name>
    <name type="synonym">Cimex viridulus</name>
    <dbReference type="NCBI Taxonomy" id="85310"/>
    <lineage>
        <taxon>Eukaryota</taxon>
        <taxon>Metazoa</taxon>
        <taxon>Ecdysozoa</taxon>
        <taxon>Arthropoda</taxon>
        <taxon>Hexapoda</taxon>
        <taxon>Insecta</taxon>
        <taxon>Pterygota</taxon>
        <taxon>Neoptera</taxon>
        <taxon>Paraneoptera</taxon>
        <taxon>Hemiptera</taxon>
        <taxon>Heteroptera</taxon>
        <taxon>Panheteroptera</taxon>
        <taxon>Pentatomomorpha</taxon>
        <taxon>Pentatomoidea</taxon>
        <taxon>Pentatomidae</taxon>
        <taxon>Pentatominae</taxon>
        <taxon>Nezara</taxon>
    </lineage>
</organism>
<feature type="chain" id="PRO_5040318683" description="Tudor domain-containing protein" evidence="3">
    <location>
        <begin position="23"/>
        <end position="455"/>
    </location>
</feature>
<dbReference type="GO" id="GO:0043186">
    <property type="term" value="C:P granule"/>
    <property type="evidence" value="ECO:0007669"/>
    <property type="project" value="TreeGrafter"/>
</dbReference>
<keyword evidence="3" id="KW-0732">Signal</keyword>
<proteinExistence type="predicted"/>
<evidence type="ECO:0000256" key="3">
    <source>
        <dbReference type="SAM" id="SignalP"/>
    </source>
</evidence>
<sequence length="455" mass="52094">MAWMLKSLIAFVALPILSICAATIYYYHICDKEWEEYIKNIRKKEAEVKIPLSCVGSLIGRAGTNIKELQERTKTKIFFKNIEGDQNYKICKIVGEKENVEEAKNLIIEFIDPKDSEALEMWVPQSAIGLIIGRCGDNIRKISLSTNTKITVDRYKVADSNKKLVVIKGKSPNVAAAKELIENKIKEDDKKIKELVDSSQTRSPRMKAKNQEENDTGLKKEKESHYERLITESSDSMIQVYVSSVASPSHLWLQLITPRAVDLDHLVDDMTEYYNKEENRILHKLKEVKPGQIVASRFEHDNKWYRVEVFSVEIDETNEDECKVDVFYVDYGDSAYYPLRDLYELRPDFLDLKFQAIEVSMAGIESKNGGEEWDEPAIDAFEDMVYPAQWKAMLVQVVSYKKSTMATRPGLIPCIRLYYPEGPPGTDIGKRLVEEGYAVAVETEEPIETPNSDED</sequence>
<dbReference type="SUPFAM" id="SSF54791">
    <property type="entry name" value="Eukaryotic type KH-domain (KH-domain type I)"/>
    <property type="match status" value="2"/>
</dbReference>
<feature type="domain" description="Tudor" evidence="4">
    <location>
        <begin position="287"/>
        <end position="352"/>
    </location>
</feature>
<dbReference type="OrthoDB" id="9995375at2759"/>
<dbReference type="Gene3D" id="2.30.30.140">
    <property type="match status" value="1"/>
</dbReference>
<dbReference type="Gene3D" id="3.30.1370.10">
    <property type="entry name" value="K Homology domain, type 1"/>
    <property type="match status" value="2"/>
</dbReference>
<dbReference type="GO" id="GO:0034587">
    <property type="term" value="P:piRNA processing"/>
    <property type="evidence" value="ECO:0007669"/>
    <property type="project" value="TreeGrafter"/>
</dbReference>
<evidence type="ECO:0000313" key="6">
    <source>
        <dbReference type="Proteomes" id="UP001152798"/>
    </source>
</evidence>
<dbReference type="PROSITE" id="PS50304">
    <property type="entry name" value="TUDOR"/>
    <property type="match status" value="1"/>
</dbReference>
<dbReference type="PANTHER" id="PTHR22948">
    <property type="entry name" value="TUDOR DOMAIN CONTAINING PROTEIN"/>
    <property type="match status" value="1"/>
</dbReference>
<evidence type="ECO:0000256" key="2">
    <source>
        <dbReference type="SAM" id="MobiDB-lite"/>
    </source>
</evidence>
<protein>
    <recommendedName>
        <fullName evidence="4">Tudor domain-containing protein</fullName>
    </recommendedName>
</protein>
<dbReference type="InterPro" id="IPR002999">
    <property type="entry name" value="Tudor"/>
</dbReference>
<accession>A0A9P0HR40</accession>
<dbReference type="PROSITE" id="PS50084">
    <property type="entry name" value="KH_TYPE_1"/>
    <property type="match status" value="2"/>
</dbReference>
<dbReference type="SMART" id="SM00322">
    <property type="entry name" value="KH"/>
    <property type="match status" value="2"/>
</dbReference>
<dbReference type="InterPro" id="IPR004087">
    <property type="entry name" value="KH_dom"/>
</dbReference>
<keyword evidence="6" id="KW-1185">Reference proteome</keyword>
<evidence type="ECO:0000259" key="4">
    <source>
        <dbReference type="PROSITE" id="PS50304"/>
    </source>
</evidence>
<dbReference type="Pfam" id="PF00013">
    <property type="entry name" value="KH_1"/>
    <property type="match status" value="2"/>
</dbReference>
<dbReference type="AlphaFoldDB" id="A0A9P0HR40"/>
<dbReference type="InterPro" id="IPR004088">
    <property type="entry name" value="KH_dom_type_1"/>
</dbReference>
<dbReference type="Gene3D" id="2.40.50.90">
    <property type="match status" value="1"/>
</dbReference>
<dbReference type="GO" id="GO:0005739">
    <property type="term" value="C:mitochondrion"/>
    <property type="evidence" value="ECO:0007669"/>
    <property type="project" value="UniProtKB-ARBA"/>
</dbReference>
<gene>
    <name evidence="5" type="ORF">NEZAVI_LOCUS14268</name>
</gene>
<reference evidence="5" key="1">
    <citation type="submission" date="2022-01" db="EMBL/GenBank/DDBJ databases">
        <authorList>
            <person name="King R."/>
        </authorList>
    </citation>
    <scope>NUCLEOTIDE SEQUENCE</scope>
</reference>
<dbReference type="EMBL" id="OV725082">
    <property type="protein sequence ID" value="CAH1406294.1"/>
    <property type="molecule type" value="Genomic_DNA"/>
</dbReference>
<dbReference type="PANTHER" id="PTHR22948:SF29">
    <property type="entry name" value="FI02030P-RELATED"/>
    <property type="match status" value="1"/>
</dbReference>
<evidence type="ECO:0000313" key="5">
    <source>
        <dbReference type="EMBL" id="CAH1406294.1"/>
    </source>
</evidence>
<feature type="compositionally biased region" description="Basic and acidic residues" evidence="2">
    <location>
        <begin position="209"/>
        <end position="224"/>
    </location>
</feature>
<dbReference type="SMART" id="SM00333">
    <property type="entry name" value="TUDOR"/>
    <property type="match status" value="1"/>
</dbReference>
<dbReference type="GO" id="GO:0007283">
    <property type="term" value="P:spermatogenesis"/>
    <property type="evidence" value="ECO:0007669"/>
    <property type="project" value="TreeGrafter"/>
</dbReference>
<dbReference type="InterPro" id="IPR035437">
    <property type="entry name" value="SNase_OB-fold_sf"/>
</dbReference>
<dbReference type="InterPro" id="IPR050621">
    <property type="entry name" value="Tudor_domain_containing"/>
</dbReference>
<keyword evidence="1" id="KW-0694">RNA-binding</keyword>
<evidence type="ECO:0000256" key="1">
    <source>
        <dbReference type="PROSITE-ProRule" id="PRU00117"/>
    </source>
</evidence>